<evidence type="ECO:0000313" key="9">
    <source>
        <dbReference type="Proteomes" id="UP001589789"/>
    </source>
</evidence>
<dbReference type="NCBIfam" id="TIGR02108">
    <property type="entry name" value="PQQ_syn_pqqB"/>
    <property type="match status" value="1"/>
</dbReference>
<evidence type="ECO:0000256" key="6">
    <source>
        <dbReference type="HAMAP-Rule" id="MF_00653"/>
    </source>
</evidence>
<organism evidence="8 9">
    <name type="scientific">Muricoccus vinaceus</name>
    <dbReference type="NCBI Taxonomy" id="424704"/>
    <lineage>
        <taxon>Bacteria</taxon>
        <taxon>Pseudomonadati</taxon>
        <taxon>Pseudomonadota</taxon>
        <taxon>Alphaproteobacteria</taxon>
        <taxon>Acetobacterales</taxon>
        <taxon>Roseomonadaceae</taxon>
        <taxon>Muricoccus</taxon>
    </lineage>
</organism>
<feature type="domain" description="Metallo-beta-lactamase" evidence="7">
    <location>
        <begin position="51"/>
        <end position="275"/>
    </location>
</feature>
<dbReference type="Proteomes" id="UP001589789">
    <property type="component" value="Unassembled WGS sequence"/>
</dbReference>
<dbReference type="Gene3D" id="3.60.15.10">
    <property type="entry name" value="Ribonuclease Z/Hydroxyacylglutathione hydrolase-like"/>
    <property type="match status" value="1"/>
</dbReference>
<dbReference type="InterPro" id="IPR036866">
    <property type="entry name" value="RibonucZ/Hydroxyglut_hydro"/>
</dbReference>
<evidence type="ECO:0000256" key="1">
    <source>
        <dbReference type="ARBA" id="ARBA00004886"/>
    </source>
</evidence>
<comment type="function">
    <text evidence="6">May be involved in the transport of PQQ or its precursor to the periplasm.</text>
</comment>
<evidence type="ECO:0000256" key="2">
    <source>
        <dbReference type="ARBA" id="ARBA00008481"/>
    </source>
</evidence>
<name>A0ABV6IY93_9PROT</name>
<protein>
    <recommendedName>
        <fullName evidence="3 6">Coenzyme PQQ synthesis protein B</fullName>
    </recommendedName>
    <alternativeName>
        <fullName evidence="6">Pyrroloquinoline quinone biosynthesis protein B</fullName>
    </alternativeName>
</protein>
<dbReference type="HAMAP" id="MF_00653">
    <property type="entry name" value="PQQ_syn_PqqB"/>
    <property type="match status" value="1"/>
</dbReference>
<evidence type="ECO:0000259" key="7">
    <source>
        <dbReference type="Pfam" id="PF12706"/>
    </source>
</evidence>
<accession>A0ABV6IY93</accession>
<comment type="pathway">
    <text evidence="1 6">Cofactor biosynthesis; pyrroloquinoline quinone biosynthesis.</text>
</comment>
<sequence>MLRLIVLGSAAGGGFPQWNSAGPGCLRARAGDPAARPRTQCSLAASADGRRWVLLNAAPELTAQIAATPALHPHPAPGQVRHSPIAAAVLTGAEVDTVAGLLSLRERHPFALYAAPQALAVLAANPIFRALDPGLVPRRPLAVGETELEDAAGESLGLTVEAFSVPGKIPLFLEEGADPGHEEEGSTIGLSIRAGDAPPAFFIPGCAAMTPALCERLRGAALVLFDGTLWRDDEMQRTGAGVKTGARMGHMSVDGPGGVIAAFRDLGVRRRVLVHLNNTNPLLLADSPERALAGAAGWEVAEDGMELFVQPTPPAVRAGPA</sequence>
<dbReference type="InterPro" id="IPR001279">
    <property type="entry name" value="Metallo-B-lactamas"/>
</dbReference>
<dbReference type="SUPFAM" id="SSF56281">
    <property type="entry name" value="Metallo-hydrolase/oxidoreductase"/>
    <property type="match status" value="1"/>
</dbReference>
<evidence type="ECO:0000256" key="4">
    <source>
        <dbReference type="ARBA" id="ARBA00022448"/>
    </source>
</evidence>
<keyword evidence="5 6" id="KW-0884">PQQ biosynthesis</keyword>
<dbReference type="InterPro" id="IPR011842">
    <property type="entry name" value="PQQ_synth_PqqB"/>
</dbReference>
<gene>
    <name evidence="6 8" type="primary">pqqB</name>
    <name evidence="8" type="ORF">ACFFIC_24030</name>
</gene>
<reference evidence="8 9" key="1">
    <citation type="submission" date="2024-09" db="EMBL/GenBank/DDBJ databases">
        <authorList>
            <person name="Sun Q."/>
            <person name="Mori K."/>
        </authorList>
    </citation>
    <scope>NUCLEOTIDE SEQUENCE [LARGE SCALE GENOMIC DNA]</scope>
    <source>
        <strain evidence="8 9">CCM 7468</strain>
    </source>
</reference>
<dbReference type="EMBL" id="JBHLVZ010000084">
    <property type="protein sequence ID" value="MFC0388587.1"/>
    <property type="molecule type" value="Genomic_DNA"/>
</dbReference>
<proteinExistence type="inferred from homology"/>
<comment type="caution">
    <text evidence="8">The sequence shown here is derived from an EMBL/GenBank/DDBJ whole genome shotgun (WGS) entry which is preliminary data.</text>
</comment>
<dbReference type="Pfam" id="PF12706">
    <property type="entry name" value="Lactamase_B_2"/>
    <property type="match status" value="1"/>
</dbReference>
<evidence type="ECO:0000256" key="5">
    <source>
        <dbReference type="ARBA" id="ARBA00022905"/>
    </source>
</evidence>
<evidence type="ECO:0000313" key="8">
    <source>
        <dbReference type="EMBL" id="MFC0388587.1"/>
    </source>
</evidence>
<keyword evidence="4 6" id="KW-0813">Transport</keyword>
<keyword evidence="9" id="KW-1185">Reference proteome</keyword>
<comment type="similarity">
    <text evidence="2 6">Belongs to the PqqB family.</text>
</comment>
<dbReference type="RefSeq" id="WP_377055138.1">
    <property type="nucleotide sequence ID" value="NZ_JBHLVZ010000084.1"/>
</dbReference>
<evidence type="ECO:0000256" key="3">
    <source>
        <dbReference type="ARBA" id="ARBA00015084"/>
    </source>
</evidence>